<evidence type="ECO:0000259" key="13">
    <source>
        <dbReference type="Pfam" id="PF02768"/>
    </source>
</evidence>
<dbReference type="EMBL" id="VUMM01000002">
    <property type="protein sequence ID" value="MSS00913.1"/>
    <property type="molecule type" value="Genomic_DNA"/>
</dbReference>
<dbReference type="InterPro" id="IPR022635">
    <property type="entry name" value="DNA_polIII_beta_C"/>
</dbReference>
<dbReference type="AlphaFoldDB" id="A0A7X2N1U2"/>
<proteinExistence type="inferred from homology"/>
<comment type="caution">
    <text evidence="14">The sequence shown here is derived from an EMBL/GenBank/DDBJ whole genome shotgun (WGS) entry which is preliminary data.</text>
</comment>
<evidence type="ECO:0000313" key="14">
    <source>
        <dbReference type="EMBL" id="MSS00913.1"/>
    </source>
</evidence>
<dbReference type="Pfam" id="PF02768">
    <property type="entry name" value="DNA_pol3_beta_3"/>
    <property type="match status" value="1"/>
</dbReference>
<keyword evidence="4 10" id="KW-0963">Cytoplasm</keyword>
<dbReference type="SUPFAM" id="SSF55979">
    <property type="entry name" value="DNA clamp"/>
    <property type="match status" value="3"/>
</dbReference>
<accession>A0A7X2N1U2</accession>
<dbReference type="CDD" id="cd00140">
    <property type="entry name" value="beta_clamp"/>
    <property type="match status" value="1"/>
</dbReference>
<evidence type="ECO:0000256" key="5">
    <source>
        <dbReference type="ARBA" id="ARBA00022679"/>
    </source>
</evidence>
<dbReference type="InterPro" id="IPR001001">
    <property type="entry name" value="DNA_polIII_beta"/>
</dbReference>
<evidence type="ECO:0000256" key="2">
    <source>
        <dbReference type="ARBA" id="ARBA00010752"/>
    </source>
</evidence>
<keyword evidence="5 10" id="KW-0808">Transferase</keyword>
<dbReference type="GO" id="GO:0008408">
    <property type="term" value="F:3'-5' exonuclease activity"/>
    <property type="evidence" value="ECO:0007669"/>
    <property type="project" value="InterPro"/>
</dbReference>
<keyword evidence="6 10" id="KW-0548">Nucleotidyltransferase</keyword>
<evidence type="ECO:0000256" key="7">
    <source>
        <dbReference type="ARBA" id="ARBA00022705"/>
    </source>
</evidence>
<dbReference type="Proteomes" id="UP000470082">
    <property type="component" value="Unassembled WGS sequence"/>
</dbReference>
<evidence type="ECO:0000256" key="1">
    <source>
        <dbReference type="ARBA" id="ARBA00004496"/>
    </source>
</evidence>
<dbReference type="NCBIfam" id="TIGR00663">
    <property type="entry name" value="dnan"/>
    <property type="match status" value="1"/>
</dbReference>
<dbReference type="Gene3D" id="3.70.10.10">
    <property type="match status" value="1"/>
</dbReference>
<keyword evidence="9" id="KW-0238">DNA-binding</keyword>
<protein>
    <recommendedName>
        <fullName evidence="3 10">Beta sliding clamp</fullName>
    </recommendedName>
</protein>
<dbReference type="SMART" id="SM00480">
    <property type="entry name" value="POL3Bc"/>
    <property type="match status" value="1"/>
</dbReference>
<dbReference type="GO" id="GO:0003677">
    <property type="term" value="F:DNA binding"/>
    <property type="evidence" value="ECO:0007669"/>
    <property type="project" value="UniProtKB-UniRule"/>
</dbReference>
<keyword evidence="15" id="KW-1185">Reference proteome</keyword>
<keyword evidence="8 10" id="KW-0239">DNA-directed DNA polymerase</keyword>
<dbReference type="InterPro" id="IPR046938">
    <property type="entry name" value="DNA_clamp_sf"/>
</dbReference>
<comment type="similarity">
    <text evidence="2 10">Belongs to the beta sliding clamp family.</text>
</comment>
<evidence type="ECO:0000256" key="9">
    <source>
        <dbReference type="ARBA" id="ARBA00023125"/>
    </source>
</evidence>
<dbReference type="GO" id="GO:0006271">
    <property type="term" value="P:DNA strand elongation involved in DNA replication"/>
    <property type="evidence" value="ECO:0007669"/>
    <property type="project" value="TreeGrafter"/>
</dbReference>
<reference evidence="14 15" key="1">
    <citation type="submission" date="2019-08" db="EMBL/GenBank/DDBJ databases">
        <title>In-depth cultivation of the pig gut microbiome towards novel bacterial diversity and tailored functional studies.</title>
        <authorList>
            <person name="Wylensek D."/>
            <person name="Hitch T.C.A."/>
            <person name="Clavel T."/>
        </authorList>
    </citation>
    <scope>NUCLEOTIDE SEQUENCE [LARGE SCALE GENOMIC DNA]</scope>
    <source>
        <strain evidence="14 15">LKV-178-WT-2G</strain>
    </source>
</reference>
<evidence type="ECO:0000256" key="10">
    <source>
        <dbReference type="PIRNR" id="PIRNR000804"/>
    </source>
</evidence>
<sequence length="372" mass="42038">MKFTISRKDFLEKLNIVSRAISVFSPLPALSGIYIKVDNTQIELTGSDSNLSIKSHIKKDKYNLIIESSGSIIIESKYLLEIIRKMDSEYIQFDLIDTSKICISNEKGKFILNGIESNEYPNLDFSAPATIIQLKNEQLKQIYSQTAFACSDKDTRPVLNGVNFKANGDMLFCSGTDSYRLARKKIQLNKAYEFNITIPYKSLSEVVKSLNENDEIIDIYIDSKKAQFVFNDTIIQSRLIDGIFPDIDRIIPNNEISSMTVSSHEMASVIDRTNFIRNDKIHLIKLECSESQTHIKTNSNEIGNSDEVLTTCQYNGENIQLSCNGTYMLEAIRAINSKNVKLVFAGLMKPIKISDPDDDSVLMIVVPVRSYD</sequence>
<evidence type="ECO:0000313" key="15">
    <source>
        <dbReference type="Proteomes" id="UP000470082"/>
    </source>
</evidence>
<evidence type="ECO:0000259" key="12">
    <source>
        <dbReference type="Pfam" id="PF02767"/>
    </source>
</evidence>
<evidence type="ECO:0000256" key="6">
    <source>
        <dbReference type="ARBA" id="ARBA00022695"/>
    </source>
</evidence>
<comment type="function">
    <text evidence="10">Confers DNA tethering and processivity to DNA polymerases and other proteins. Acts as a clamp, forming a ring around DNA (a reaction catalyzed by the clamp-loading complex) which diffuses in an ATP-independent manner freely and bidirectionally along dsDNA. Initially characterized for its ability to contact the catalytic subunit of DNA polymerase III (Pol III), a complex, multichain enzyme responsible for most of the replicative synthesis in bacteria; Pol III exhibits 3'-5' exonuclease proofreading activity. The beta chain is required for initiation of replication as well as for processivity of DNA replication.</text>
</comment>
<dbReference type="GO" id="GO:0005737">
    <property type="term" value="C:cytoplasm"/>
    <property type="evidence" value="ECO:0007669"/>
    <property type="project" value="UniProtKB-SubCell"/>
</dbReference>
<dbReference type="PIRSF" id="PIRSF000804">
    <property type="entry name" value="DNA_pol_III_b"/>
    <property type="match status" value="1"/>
</dbReference>
<dbReference type="RefSeq" id="WP_154459381.1">
    <property type="nucleotide sequence ID" value="NZ_JAQYTQ010000053.1"/>
</dbReference>
<feature type="domain" description="DNA polymerase III beta sliding clamp N-terminal" evidence="11">
    <location>
        <begin position="1"/>
        <end position="124"/>
    </location>
</feature>
<organism evidence="14 15">
    <name type="scientific">Floccifex porci</name>
    <dbReference type="NCBI Taxonomy" id="2606629"/>
    <lineage>
        <taxon>Bacteria</taxon>
        <taxon>Bacillati</taxon>
        <taxon>Bacillota</taxon>
        <taxon>Erysipelotrichia</taxon>
        <taxon>Erysipelotrichales</taxon>
        <taxon>Erysipelotrichaceae</taxon>
        <taxon>Floccifex</taxon>
    </lineage>
</organism>
<evidence type="ECO:0000259" key="11">
    <source>
        <dbReference type="Pfam" id="PF00712"/>
    </source>
</evidence>
<dbReference type="PANTHER" id="PTHR30478">
    <property type="entry name" value="DNA POLYMERASE III SUBUNIT BETA"/>
    <property type="match status" value="1"/>
</dbReference>
<dbReference type="PANTHER" id="PTHR30478:SF0">
    <property type="entry name" value="BETA SLIDING CLAMP"/>
    <property type="match status" value="1"/>
</dbReference>
<dbReference type="Pfam" id="PF02767">
    <property type="entry name" value="DNA_pol3_beta_2"/>
    <property type="match status" value="1"/>
</dbReference>
<dbReference type="GO" id="GO:0009360">
    <property type="term" value="C:DNA polymerase III complex"/>
    <property type="evidence" value="ECO:0007669"/>
    <property type="project" value="InterPro"/>
</dbReference>
<feature type="domain" description="DNA polymerase III beta sliding clamp C-terminal" evidence="13">
    <location>
        <begin position="249"/>
        <end position="369"/>
    </location>
</feature>
<feature type="domain" description="DNA polymerase III beta sliding clamp central" evidence="12">
    <location>
        <begin position="133"/>
        <end position="246"/>
    </location>
</feature>
<keyword evidence="7 10" id="KW-0235">DNA replication</keyword>
<comment type="subunit">
    <text evidence="10">Forms a ring-shaped head-to-tail homodimer around DNA.</text>
</comment>
<name>A0A7X2N1U2_9FIRM</name>
<gene>
    <name evidence="14" type="primary">dnaN</name>
    <name evidence="14" type="ORF">FYJ50_02045</name>
</gene>
<dbReference type="Gene3D" id="3.10.150.10">
    <property type="entry name" value="DNA Polymerase III, subunit A, domain 2"/>
    <property type="match status" value="1"/>
</dbReference>
<dbReference type="InterPro" id="IPR022637">
    <property type="entry name" value="DNA_polIII_beta_cen"/>
</dbReference>
<dbReference type="GO" id="GO:0003887">
    <property type="term" value="F:DNA-directed DNA polymerase activity"/>
    <property type="evidence" value="ECO:0007669"/>
    <property type="project" value="UniProtKB-UniRule"/>
</dbReference>
<evidence type="ECO:0000256" key="3">
    <source>
        <dbReference type="ARBA" id="ARBA00021035"/>
    </source>
</evidence>
<dbReference type="InterPro" id="IPR022634">
    <property type="entry name" value="DNA_polIII_beta_N"/>
</dbReference>
<evidence type="ECO:0000256" key="8">
    <source>
        <dbReference type="ARBA" id="ARBA00022932"/>
    </source>
</evidence>
<dbReference type="Pfam" id="PF00712">
    <property type="entry name" value="DNA_pol3_beta"/>
    <property type="match status" value="1"/>
</dbReference>
<comment type="subcellular location">
    <subcellularLocation>
        <location evidence="1 10">Cytoplasm</location>
    </subcellularLocation>
</comment>
<evidence type="ECO:0000256" key="4">
    <source>
        <dbReference type="ARBA" id="ARBA00022490"/>
    </source>
</evidence>